<feature type="domain" description="Gfo/Idh/MocA-like oxidoreductase N-terminal" evidence="1">
    <location>
        <begin position="2"/>
        <end position="119"/>
    </location>
</feature>
<dbReference type="Gene3D" id="3.40.50.720">
    <property type="entry name" value="NAD(P)-binding Rossmann-like Domain"/>
    <property type="match status" value="1"/>
</dbReference>
<dbReference type="PANTHER" id="PTHR43377:SF1">
    <property type="entry name" value="BILIVERDIN REDUCTASE A"/>
    <property type="match status" value="1"/>
</dbReference>
<dbReference type="InterPro" id="IPR051450">
    <property type="entry name" value="Gfo/Idh/MocA_Oxidoreductases"/>
</dbReference>
<feature type="non-terminal residue" evidence="3">
    <location>
        <position position="1"/>
    </location>
</feature>
<dbReference type="InterPro" id="IPR000683">
    <property type="entry name" value="Gfo/Idh/MocA-like_OxRdtase_N"/>
</dbReference>
<name>A0A383BBW1_9ZZZZ</name>
<dbReference type="Pfam" id="PF01408">
    <property type="entry name" value="GFO_IDH_MocA"/>
    <property type="match status" value="1"/>
</dbReference>
<dbReference type="PANTHER" id="PTHR43377">
    <property type="entry name" value="BILIVERDIN REDUCTASE A"/>
    <property type="match status" value="1"/>
</dbReference>
<accession>A0A383BBW1</accession>
<feature type="domain" description="GFO/IDH/MocA-like oxidoreductase" evidence="2">
    <location>
        <begin position="129"/>
        <end position="234"/>
    </location>
</feature>
<dbReference type="SUPFAM" id="SSF55347">
    <property type="entry name" value="Glyceraldehyde-3-phosphate dehydrogenase-like, C-terminal domain"/>
    <property type="match status" value="1"/>
</dbReference>
<sequence>LKLAFIGCGAIARFHLDGIKGHVPRVDVTTLVDIDGSKAQAYAKETGGRAFTSLGDALAEGDFDAVDILLPHDLHEASAIQCLEAGKHVLLEKPIAPTLDACDRIFQVAAQSGCVFMVAENSQYWPEILEAKKHIDAGTIGDIITARAAFIYPFDEYWFKEARPWRFESGRTGGGITIDGGSHWIRPLRMWMGEVKEAVGVLDHPLRQMEGESLTRALLRFESGKTAIFDAMMIDTTFAPDPWWRV</sequence>
<feature type="non-terminal residue" evidence="3">
    <location>
        <position position="246"/>
    </location>
</feature>
<dbReference type="InterPro" id="IPR055170">
    <property type="entry name" value="GFO_IDH_MocA-like_dom"/>
</dbReference>
<evidence type="ECO:0000259" key="1">
    <source>
        <dbReference type="Pfam" id="PF01408"/>
    </source>
</evidence>
<dbReference type="InterPro" id="IPR036291">
    <property type="entry name" value="NAD(P)-bd_dom_sf"/>
</dbReference>
<evidence type="ECO:0000313" key="3">
    <source>
        <dbReference type="EMBL" id="SVE17666.1"/>
    </source>
</evidence>
<gene>
    <name evidence="3" type="ORF">METZ01_LOCUS470520</name>
</gene>
<dbReference type="AlphaFoldDB" id="A0A383BBW1"/>
<dbReference type="SUPFAM" id="SSF51735">
    <property type="entry name" value="NAD(P)-binding Rossmann-fold domains"/>
    <property type="match status" value="1"/>
</dbReference>
<evidence type="ECO:0008006" key="4">
    <source>
        <dbReference type="Google" id="ProtNLM"/>
    </source>
</evidence>
<organism evidence="3">
    <name type="scientific">marine metagenome</name>
    <dbReference type="NCBI Taxonomy" id="408172"/>
    <lineage>
        <taxon>unclassified sequences</taxon>
        <taxon>metagenomes</taxon>
        <taxon>ecological metagenomes</taxon>
    </lineage>
</organism>
<reference evidence="3" key="1">
    <citation type="submission" date="2018-05" db="EMBL/GenBank/DDBJ databases">
        <authorList>
            <person name="Lanie J.A."/>
            <person name="Ng W.-L."/>
            <person name="Kazmierczak K.M."/>
            <person name="Andrzejewski T.M."/>
            <person name="Davidsen T.M."/>
            <person name="Wayne K.J."/>
            <person name="Tettelin H."/>
            <person name="Glass J.I."/>
            <person name="Rusch D."/>
            <person name="Podicherti R."/>
            <person name="Tsui H.-C.T."/>
            <person name="Winkler M.E."/>
        </authorList>
    </citation>
    <scope>NUCLEOTIDE SEQUENCE</scope>
</reference>
<proteinExistence type="predicted"/>
<dbReference type="Pfam" id="PF22725">
    <property type="entry name" value="GFO_IDH_MocA_C3"/>
    <property type="match status" value="1"/>
</dbReference>
<evidence type="ECO:0000259" key="2">
    <source>
        <dbReference type="Pfam" id="PF22725"/>
    </source>
</evidence>
<dbReference type="Gene3D" id="3.30.360.10">
    <property type="entry name" value="Dihydrodipicolinate Reductase, domain 2"/>
    <property type="match status" value="1"/>
</dbReference>
<dbReference type="GO" id="GO:0000166">
    <property type="term" value="F:nucleotide binding"/>
    <property type="evidence" value="ECO:0007669"/>
    <property type="project" value="InterPro"/>
</dbReference>
<dbReference type="EMBL" id="UINC01199304">
    <property type="protein sequence ID" value="SVE17666.1"/>
    <property type="molecule type" value="Genomic_DNA"/>
</dbReference>
<protein>
    <recommendedName>
        <fullName evidence="4">Gfo/Idh/MocA-like oxidoreductase N-terminal domain-containing protein</fullName>
    </recommendedName>
</protein>